<feature type="transmembrane region" description="Helical" evidence="1">
    <location>
        <begin position="226"/>
        <end position="247"/>
    </location>
</feature>
<dbReference type="Pfam" id="PF00615">
    <property type="entry name" value="RGS"/>
    <property type="match status" value="1"/>
</dbReference>
<evidence type="ECO:0000259" key="2">
    <source>
        <dbReference type="PROSITE" id="PS50132"/>
    </source>
</evidence>
<evidence type="ECO:0000313" key="3">
    <source>
        <dbReference type="EMBL" id="CEP00161.1"/>
    </source>
</evidence>
<dbReference type="InterPro" id="IPR036305">
    <property type="entry name" value="RGS_sf"/>
</dbReference>
<feature type="transmembrane region" description="Helical" evidence="1">
    <location>
        <begin position="259"/>
        <end position="278"/>
    </location>
</feature>
<feature type="transmembrane region" description="Helical" evidence="1">
    <location>
        <begin position="158"/>
        <end position="178"/>
    </location>
</feature>
<accession>A0A0G4IYR9</accession>
<dbReference type="Proteomes" id="UP000039324">
    <property type="component" value="Unassembled WGS sequence"/>
</dbReference>
<evidence type="ECO:0000313" key="5">
    <source>
        <dbReference type="Proteomes" id="UP000039324"/>
    </source>
</evidence>
<protein>
    <recommendedName>
        <fullName evidence="2">RGS domain-containing protein</fullName>
    </recommendedName>
</protein>
<dbReference type="OrthoDB" id="196547at2759"/>
<keyword evidence="4" id="KW-0496">Mitochondrion</keyword>
<evidence type="ECO:0000256" key="1">
    <source>
        <dbReference type="SAM" id="Phobius"/>
    </source>
</evidence>
<dbReference type="InterPro" id="IPR044926">
    <property type="entry name" value="RGS_subdomain_2"/>
</dbReference>
<feature type="domain" description="RGS" evidence="2">
    <location>
        <begin position="291"/>
        <end position="465"/>
    </location>
</feature>
<keyword evidence="5" id="KW-1185">Reference proteome</keyword>
<dbReference type="SMART" id="SM00315">
    <property type="entry name" value="RGS"/>
    <property type="match status" value="1"/>
</dbReference>
<dbReference type="InterPro" id="IPR016137">
    <property type="entry name" value="RGS"/>
</dbReference>
<gene>
    <name evidence="3" type="ORF">PBRA_007895</name>
    <name evidence="4" type="ORF">PLBR_LOCUS6182</name>
</gene>
<dbReference type="PROSITE" id="PS50132">
    <property type="entry name" value="RGS"/>
    <property type="match status" value="1"/>
</dbReference>
<dbReference type="AlphaFoldDB" id="A0A0G4IYR9"/>
<name>A0A0G4IYR9_PLABS</name>
<dbReference type="Proteomes" id="UP000290189">
    <property type="component" value="Unassembled WGS sequence"/>
</dbReference>
<keyword evidence="1" id="KW-1133">Transmembrane helix</keyword>
<dbReference type="PANTHER" id="PTHR10845:SF192">
    <property type="entry name" value="DOUBLE HIT, ISOFORM B"/>
    <property type="match status" value="1"/>
</dbReference>
<evidence type="ECO:0000313" key="4">
    <source>
        <dbReference type="EMBL" id="SPQ98967.1"/>
    </source>
</evidence>
<keyword evidence="1" id="KW-0812">Transmembrane</keyword>
<dbReference type="SUPFAM" id="SSF48097">
    <property type="entry name" value="Regulator of G-protein signaling, RGS"/>
    <property type="match status" value="1"/>
</dbReference>
<dbReference type="EMBL" id="OVEO01000010">
    <property type="protein sequence ID" value="SPQ98967.1"/>
    <property type="molecule type" value="Genomic_DNA"/>
</dbReference>
<dbReference type="PANTHER" id="PTHR10845">
    <property type="entry name" value="REGULATOR OF G PROTEIN SIGNALING"/>
    <property type="match status" value="1"/>
</dbReference>
<proteinExistence type="predicted"/>
<organism evidence="3 5">
    <name type="scientific">Plasmodiophora brassicae</name>
    <name type="common">Clubroot disease agent</name>
    <dbReference type="NCBI Taxonomy" id="37360"/>
    <lineage>
        <taxon>Eukaryota</taxon>
        <taxon>Sar</taxon>
        <taxon>Rhizaria</taxon>
        <taxon>Endomyxa</taxon>
        <taxon>Phytomyxea</taxon>
        <taxon>Plasmodiophorida</taxon>
        <taxon>Plasmodiophoridae</taxon>
        <taxon>Plasmodiophora</taxon>
    </lineage>
</organism>
<geneLocation type="mitochondrion" evidence="4"/>
<reference evidence="4 6" key="2">
    <citation type="submission" date="2018-03" db="EMBL/GenBank/DDBJ databases">
        <authorList>
            <person name="Fogelqvist J."/>
        </authorList>
    </citation>
    <scope>NUCLEOTIDE SEQUENCE [LARGE SCALE GENOMIC DNA]</scope>
</reference>
<reference evidence="3 5" key="1">
    <citation type="submission" date="2015-02" db="EMBL/GenBank/DDBJ databases">
        <authorList>
            <person name="Chooi Y.-H."/>
        </authorList>
    </citation>
    <scope>NUCLEOTIDE SEQUENCE [LARGE SCALE GENOMIC DNA]</scope>
    <source>
        <strain evidence="3">E3</strain>
    </source>
</reference>
<feature type="transmembrane region" description="Helical" evidence="1">
    <location>
        <begin position="41"/>
        <end position="57"/>
    </location>
</feature>
<dbReference type="EMBL" id="CDSF01000098">
    <property type="protein sequence ID" value="CEP00161.1"/>
    <property type="molecule type" value="Genomic_DNA"/>
</dbReference>
<feature type="transmembrane region" description="Helical" evidence="1">
    <location>
        <begin position="12"/>
        <end position="29"/>
    </location>
</feature>
<dbReference type="Gene3D" id="1.10.167.10">
    <property type="entry name" value="Regulator of G-protein Signalling 4, domain 2"/>
    <property type="match status" value="1"/>
</dbReference>
<feature type="transmembrane region" description="Helical" evidence="1">
    <location>
        <begin position="69"/>
        <end position="96"/>
    </location>
</feature>
<feature type="transmembrane region" description="Helical" evidence="1">
    <location>
        <begin position="198"/>
        <end position="214"/>
    </location>
</feature>
<sequence length="468" mass="52624">MVSHDDQVELVGFLAYDCTVLLAMFVAFVRHWDRTPIRERHPTIVIVIEVLVALIPYSDWVASQYPESILASLIAAVVFNLTPLHGTLVRTAFLYCNYRRTRAKVLLSATTFAHTGAVAQQHTVLRIASSVQPHPEQGQASRTDMLFATRPYLVKEAFWFKVLLGLMAIDVVVMAVAYAECQGMPALPGAFTQFNNSVILLHLIMVFVIILQLGNCHDAFHIKLEITAVSVIGIVGTIVANYCVPPIDGQHTPMKRLSTWIVTKVTTSVSLLMPVYWARRANARVGPQYGRMDQLLEVDMIRLAFTEYLQKEFAVESMLFHEARRQFIRKWSKVQHDRPLLSAMSTTTTTTTATGERSDSSIVALMEPEWTDPLRIVADEVVVDAHTIYTTFIRIGAPFEINISSALRRAYVNLFEPGAQVDTRPAPSIDIDSRVFDRAWTELRALLEYAAFHRFLETDIAADILKMG</sequence>
<keyword evidence="1" id="KW-0472">Membrane</keyword>
<evidence type="ECO:0000313" key="6">
    <source>
        <dbReference type="Proteomes" id="UP000290189"/>
    </source>
</evidence>